<accession>A0ACB6QW61</accession>
<protein>
    <submittedName>
        <fullName evidence="1">Uncharacterized protein</fullName>
    </submittedName>
</protein>
<organism evidence="1 2">
    <name type="scientific">Lindgomyces ingoldianus</name>
    <dbReference type="NCBI Taxonomy" id="673940"/>
    <lineage>
        <taxon>Eukaryota</taxon>
        <taxon>Fungi</taxon>
        <taxon>Dikarya</taxon>
        <taxon>Ascomycota</taxon>
        <taxon>Pezizomycotina</taxon>
        <taxon>Dothideomycetes</taxon>
        <taxon>Pleosporomycetidae</taxon>
        <taxon>Pleosporales</taxon>
        <taxon>Lindgomycetaceae</taxon>
        <taxon>Lindgomyces</taxon>
    </lineage>
</organism>
<evidence type="ECO:0000313" key="2">
    <source>
        <dbReference type="Proteomes" id="UP000799755"/>
    </source>
</evidence>
<gene>
    <name evidence="1" type="ORF">BDR25DRAFT_223351</name>
</gene>
<dbReference type="EMBL" id="MU003505">
    <property type="protein sequence ID" value="KAF2471239.1"/>
    <property type="molecule type" value="Genomic_DNA"/>
</dbReference>
<comment type="caution">
    <text evidence="1">The sequence shown here is derived from an EMBL/GenBank/DDBJ whole genome shotgun (WGS) entry which is preliminary data.</text>
</comment>
<evidence type="ECO:0000313" key="1">
    <source>
        <dbReference type="EMBL" id="KAF2471239.1"/>
    </source>
</evidence>
<feature type="non-terminal residue" evidence="1">
    <location>
        <position position="1"/>
    </location>
</feature>
<dbReference type="Proteomes" id="UP000799755">
    <property type="component" value="Unassembled WGS sequence"/>
</dbReference>
<keyword evidence="2" id="KW-1185">Reference proteome</keyword>
<sequence>RAYNITPTMDSNLFLTAATRWIGDVVFDGPNHALAQHLTKHTDKRVYRYIFDIRNPFPGQPFYQLAHHWVDVYFVFRTFQFRYPTEALKQISDQHARLWVTFANGKAPWKEYRVTEGNSREVVMVADERDGWVERSVAENERLNEWSWKRCEKLWESWGAQNGSWFLPLKIKPLEGRKLV</sequence>
<proteinExistence type="predicted"/>
<reference evidence="1" key="1">
    <citation type="journal article" date="2020" name="Stud. Mycol.">
        <title>101 Dothideomycetes genomes: a test case for predicting lifestyles and emergence of pathogens.</title>
        <authorList>
            <person name="Haridas S."/>
            <person name="Albert R."/>
            <person name="Binder M."/>
            <person name="Bloem J."/>
            <person name="Labutti K."/>
            <person name="Salamov A."/>
            <person name="Andreopoulos B."/>
            <person name="Baker S."/>
            <person name="Barry K."/>
            <person name="Bills G."/>
            <person name="Bluhm B."/>
            <person name="Cannon C."/>
            <person name="Castanera R."/>
            <person name="Culley D."/>
            <person name="Daum C."/>
            <person name="Ezra D."/>
            <person name="Gonzalez J."/>
            <person name="Henrissat B."/>
            <person name="Kuo A."/>
            <person name="Liang C."/>
            <person name="Lipzen A."/>
            <person name="Lutzoni F."/>
            <person name="Magnuson J."/>
            <person name="Mondo S."/>
            <person name="Nolan M."/>
            <person name="Ohm R."/>
            <person name="Pangilinan J."/>
            <person name="Park H.-J."/>
            <person name="Ramirez L."/>
            <person name="Alfaro M."/>
            <person name="Sun H."/>
            <person name="Tritt A."/>
            <person name="Yoshinaga Y."/>
            <person name="Zwiers L.-H."/>
            <person name="Turgeon B."/>
            <person name="Goodwin S."/>
            <person name="Spatafora J."/>
            <person name="Crous P."/>
            <person name="Grigoriev I."/>
        </authorList>
    </citation>
    <scope>NUCLEOTIDE SEQUENCE</scope>
    <source>
        <strain evidence="1">ATCC 200398</strain>
    </source>
</reference>
<name>A0ACB6QW61_9PLEO</name>